<proteinExistence type="predicted"/>
<feature type="region of interest" description="Disordered" evidence="1">
    <location>
        <begin position="1"/>
        <end position="137"/>
    </location>
</feature>
<organism evidence="2 3">
    <name type="scientific">Streptomyces hazeniae</name>
    <dbReference type="NCBI Taxonomy" id="3075538"/>
    <lineage>
        <taxon>Bacteria</taxon>
        <taxon>Bacillati</taxon>
        <taxon>Actinomycetota</taxon>
        <taxon>Actinomycetes</taxon>
        <taxon>Kitasatosporales</taxon>
        <taxon>Streptomycetaceae</taxon>
        <taxon>Streptomyces</taxon>
    </lineage>
</organism>
<protein>
    <submittedName>
        <fullName evidence="2">Rv3235 family protein</fullName>
    </submittedName>
</protein>
<sequence length="241" mass="24887">MPSTCDQRRTPGGEPAVPPVPQPRRPHADEQRTHPPSPAPSRSATAAPSAAPDGPGARTDGADGNAGAGGSAGTAGEGANARDRAAAGRAAGAAPPGARTPVGPGVRRRAPARTAPPGRRDPRRPGARGGVRTAVRPSPSRWFAEQLVEVLSGRRPVHALLGHARGTAFDQVVALAERAPLRPDGADRRAAVLASVRSMRLEDDVIEASARISTGGRERAMAFRLEAGEDRRWRCAAVELG</sequence>
<comment type="caution">
    <text evidence="2">The sequence shown here is derived from an EMBL/GenBank/DDBJ whole genome shotgun (WGS) entry which is preliminary data.</text>
</comment>
<feature type="compositionally biased region" description="Low complexity" evidence="1">
    <location>
        <begin position="87"/>
        <end position="105"/>
    </location>
</feature>
<reference evidence="3" key="1">
    <citation type="submission" date="2023-07" db="EMBL/GenBank/DDBJ databases">
        <title>30 novel species of actinomycetes from the DSMZ collection.</title>
        <authorList>
            <person name="Nouioui I."/>
        </authorList>
    </citation>
    <scope>NUCLEOTIDE SEQUENCE [LARGE SCALE GENOMIC DNA]</scope>
    <source>
        <strain evidence="3">DSM 42041</strain>
    </source>
</reference>
<accession>A0ABU2NYQ2</accession>
<evidence type="ECO:0000313" key="2">
    <source>
        <dbReference type="EMBL" id="MDT0381652.1"/>
    </source>
</evidence>
<feature type="compositionally biased region" description="Low complexity" evidence="1">
    <location>
        <begin position="40"/>
        <end position="63"/>
    </location>
</feature>
<gene>
    <name evidence="2" type="ORF">RM572_23100</name>
</gene>
<keyword evidence="3" id="KW-1185">Reference proteome</keyword>
<dbReference type="Pfam" id="PF20060">
    <property type="entry name" value="DUF6459"/>
    <property type="match status" value="1"/>
</dbReference>
<dbReference type="Proteomes" id="UP001183414">
    <property type="component" value="Unassembled WGS sequence"/>
</dbReference>
<feature type="compositionally biased region" description="Basic and acidic residues" evidence="1">
    <location>
        <begin position="1"/>
        <end position="11"/>
    </location>
</feature>
<dbReference type="RefSeq" id="WP_311675336.1">
    <property type="nucleotide sequence ID" value="NZ_JAVREQ010000024.1"/>
</dbReference>
<feature type="compositionally biased region" description="Gly residues" evidence="1">
    <location>
        <begin position="64"/>
        <end position="76"/>
    </location>
</feature>
<dbReference type="InterPro" id="IPR045596">
    <property type="entry name" value="DUF6459"/>
</dbReference>
<evidence type="ECO:0000256" key="1">
    <source>
        <dbReference type="SAM" id="MobiDB-lite"/>
    </source>
</evidence>
<dbReference type="EMBL" id="JAVREQ010000024">
    <property type="protein sequence ID" value="MDT0381652.1"/>
    <property type="molecule type" value="Genomic_DNA"/>
</dbReference>
<name>A0ABU2NYQ2_9ACTN</name>
<evidence type="ECO:0000313" key="3">
    <source>
        <dbReference type="Proteomes" id="UP001183414"/>
    </source>
</evidence>